<dbReference type="InterPro" id="IPR017972">
    <property type="entry name" value="Cyt_P450_CS"/>
</dbReference>
<evidence type="ECO:0000313" key="15">
    <source>
        <dbReference type="EMBL" id="KAG5588797.1"/>
    </source>
</evidence>
<dbReference type="GO" id="GO:0005506">
    <property type="term" value="F:iron ion binding"/>
    <property type="evidence" value="ECO:0007669"/>
    <property type="project" value="InterPro"/>
</dbReference>
<keyword evidence="7" id="KW-1133">Transmembrane helix</keyword>
<comment type="similarity">
    <text evidence="3 14">Belongs to the cytochrome P450 family.</text>
</comment>
<evidence type="ECO:0000256" key="4">
    <source>
        <dbReference type="ARBA" id="ARBA00022617"/>
    </source>
</evidence>
<keyword evidence="9 13" id="KW-0408">Iron</keyword>
<dbReference type="Pfam" id="PF00067">
    <property type="entry name" value="p450"/>
    <property type="match status" value="2"/>
</dbReference>
<dbReference type="Proteomes" id="UP000824120">
    <property type="component" value="Chromosome 9"/>
</dbReference>
<dbReference type="GO" id="GO:0020037">
    <property type="term" value="F:heme binding"/>
    <property type="evidence" value="ECO:0007669"/>
    <property type="project" value="InterPro"/>
</dbReference>
<comment type="caution">
    <text evidence="15">The sequence shown here is derived from an EMBL/GenBank/DDBJ whole genome shotgun (WGS) entry which is preliminary data.</text>
</comment>
<evidence type="ECO:0000256" key="2">
    <source>
        <dbReference type="ARBA" id="ARBA00004167"/>
    </source>
</evidence>
<evidence type="ECO:0000313" key="16">
    <source>
        <dbReference type="Proteomes" id="UP000824120"/>
    </source>
</evidence>
<dbReference type="EMBL" id="JACXVP010000009">
    <property type="protein sequence ID" value="KAG5588797.1"/>
    <property type="molecule type" value="Genomic_DNA"/>
</dbReference>
<evidence type="ECO:0000256" key="11">
    <source>
        <dbReference type="ARBA" id="ARBA00023136"/>
    </source>
</evidence>
<keyword evidence="8 14" id="KW-0560">Oxidoreductase</keyword>
<evidence type="ECO:0000256" key="13">
    <source>
        <dbReference type="PIRSR" id="PIRSR602401-1"/>
    </source>
</evidence>
<dbReference type="Gene3D" id="1.10.630.10">
    <property type="entry name" value="Cytochrome P450"/>
    <property type="match status" value="2"/>
</dbReference>
<evidence type="ECO:0000256" key="9">
    <source>
        <dbReference type="ARBA" id="ARBA00023004"/>
    </source>
</evidence>
<dbReference type="GO" id="GO:0016020">
    <property type="term" value="C:membrane"/>
    <property type="evidence" value="ECO:0007669"/>
    <property type="project" value="UniProtKB-SubCell"/>
</dbReference>
<dbReference type="CDD" id="cd11072">
    <property type="entry name" value="CYP71-like"/>
    <property type="match status" value="1"/>
</dbReference>
<comment type="subcellular location">
    <subcellularLocation>
        <location evidence="2">Membrane</location>
        <topology evidence="2">Single-pass membrane protein</topology>
    </subcellularLocation>
</comment>
<dbReference type="SUPFAM" id="SSF48264">
    <property type="entry name" value="Cytochrome P450"/>
    <property type="match status" value="2"/>
</dbReference>
<dbReference type="PROSITE" id="PS00086">
    <property type="entry name" value="CYTOCHROME_P450"/>
    <property type="match status" value="1"/>
</dbReference>
<reference evidence="15 16" key="1">
    <citation type="submission" date="2020-09" db="EMBL/GenBank/DDBJ databases">
        <title>De no assembly of potato wild relative species, Solanum commersonii.</title>
        <authorList>
            <person name="Cho K."/>
        </authorList>
    </citation>
    <scope>NUCLEOTIDE SEQUENCE [LARGE SCALE GENOMIC DNA]</scope>
    <source>
        <strain evidence="15">LZ3.2</strain>
        <tissue evidence="15">Leaf</tissue>
    </source>
</reference>
<comment type="function">
    <text evidence="12">May have a role in maturation, such as during flavor formation or other metabolite production specific to aging tissues.</text>
</comment>
<dbReference type="PANTHER" id="PTHR47955">
    <property type="entry name" value="CYTOCHROME P450 FAMILY 71 PROTEIN"/>
    <property type="match status" value="1"/>
</dbReference>
<dbReference type="InterPro" id="IPR036396">
    <property type="entry name" value="Cyt_P450_sf"/>
</dbReference>
<dbReference type="GO" id="GO:0004497">
    <property type="term" value="F:monooxygenase activity"/>
    <property type="evidence" value="ECO:0007669"/>
    <property type="project" value="UniProtKB-KW"/>
</dbReference>
<sequence length="594" mass="68485">MIVVSSAKLAKQVLKTQDLVFCSRPYHLGQKKLSYNGRDIVFQRYNDYWREMRKISVLHLFSHKKVKLFSPIREEEVSRLIKKISQQARASQITNLSNLMISLTFPIILIFLLPKAKKCDKNNEPPGPKGLPFIGNLHQFDSLTPHIYFWKLSKKYGKIFSLKLGSTPIVVVSSAKLAKEVLKTQDLIFCSRPSHLGQHKLSYNGRDIVFQRYNDYWREMRKISVIHLFSHKKVKLFSPIREDEVSRMIKKISQQASVSQITNLSNIMISLSTTIICRVAFGIRFDEEAHEKRRFDELLEESATMLTSFYVSDFFPYLGWIDKFTGLINRLEKNFKNLDKFYEELIEKHVDPNRPKSMEGDILDLLLQLKKDKLTPIDLTLEDIKAIVKDVLLAGSDTSAAAVVWTMTALMKNPKAMKQVQEEIRKSVGKKGDIHILNEDEIQNLPYFKAVIKESFRLYPPVPLLVPRESMEKSTLEGYEIQPRTIVHVNAWAIARDPEIWENPEEFIPERFLNSDIDFKGQDFELIPFGSGRRGCPGIALGVASMELALSNLLYAFDWELPCGMNKEDIDTNVKPGITIHKKNDLCLIPKNYL</sequence>
<evidence type="ECO:0000256" key="7">
    <source>
        <dbReference type="ARBA" id="ARBA00022989"/>
    </source>
</evidence>
<protein>
    <recommendedName>
        <fullName evidence="17">Cytochrome P450</fullName>
    </recommendedName>
</protein>
<evidence type="ECO:0000256" key="10">
    <source>
        <dbReference type="ARBA" id="ARBA00023033"/>
    </source>
</evidence>
<dbReference type="PANTHER" id="PTHR47955:SF22">
    <property type="entry name" value="CYTOCHROME P450 83B1-LIKE"/>
    <property type="match status" value="1"/>
</dbReference>
<dbReference type="AlphaFoldDB" id="A0A9J5XLR7"/>
<keyword evidence="5" id="KW-0812">Transmembrane</keyword>
<proteinExistence type="inferred from homology"/>
<evidence type="ECO:0000256" key="8">
    <source>
        <dbReference type="ARBA" id="ARBA00023002"/>
    </source>
</evidence>
<keyword evidence="4 13" id="KW-0349">Heme</keyword>
<keyword evidence="16" id="KW-1185">Reference proteome</keyword>
<dbReference type="InterPro" id="IPR001128">
    <property type="entry name" value="Cyt_P450"/>
</dbReference>
<dbReference type="PRINTS" id="PR00385">
    <property type="entry name" value="P450"/>
</dbReference>
<dbReference type="PRINTS" id="PR00463">
    <property type="entry name" value="EP450I"/>
</dbReference>
<dbReference type="OrthoDB" id="1055148at2759"/>
<comment type="cofactor">
    <cofactor evidence="1 13">
        <name>heme</name>
        <dbReference type="ChEBI" id="CHEBI:30413"/>
    </cofactor>
</comment>
<dbReference type="InterPro" id="IPR002401">
    <property type="entry name" value="Cyt_P450_E_grp-I"/>
</dbReference>
<evidence type="ECO:0000256" key="14">
    <source>
        <dbReference type="RuleBase" id="RU000461"/>
    </source>
</evidence>
<gene>
    <name evidence="15" type="ORF">H5410_049231</name>
</gene>
<keyword evidence="6 13" id="KW-0479">Metal-binding</keyword>
<feature type="binding site" description="axial binding residue" evidence="13">
    <location>
        <position position="536"/>
    </location>
    <ligand>
        <name>heme</name>
        <dbReference type="ChEBI" id="CHEBI:30413"/>
    </ligand>
    <ligandPart>
        <name>Fe</name>
        <dbReference type="ChEBI" id="CHEBI:18248"/>
    </ligandPart>
</feature>
<evidence type="ECO:0000256" key="6">
    <source>
        <dbReference type="ARBA" id="ARBA00022723"/>
    </source>
</evidence>
<evidence type="ECO:0000256" key="12">
    <source>
        <dbReference type="ARBA" id="ARBA00055645"/>
    </source>
</evidence>
<evidence type="ECO:0000256" key="1">
    <source>
        <dbReference type="ARBA" id="ARBA00001971"/>
    </source>
</evidence>
<evidence type="ECO:0008006" key="17">
    <source>
        <dbReference type="Google" id="ProtNLM"/>
    </source>
</evidence>
<name>A0A9J5XLR7_SOLCO</name>
<evidence type="ECO:0000256" key="3">
    <source>
        <dbReference type="ARBA" id="ARBA00010617"/>
    </source>
</evidence>
<keyword evidence="11" id="KW-0472">Membrane</keyword>
<dbReference type="GO" id="GO:0016705">
    <property type="term" value="F:oxidoreductase activity, acting on paired donors, with incorporation or reduction of molecular oxygen"/>
    <property type="evidence" value="ECO:0007669"/>
    <property type="project" value="InterPro"/>
</dbReference>
<dbReference type="FunFam" id="1.10.630.10:FF:000011">
    <property type="entry name" value="Cytochrome P450 83B1"/>
    <property type="match status" value="1"/>
</dbReference>
<keyword evidence="10 14" id="KW-0503">Monooxygenase</keyword>
<organism evidence="15 16">
    <name type="scientific">Solanum commersonii</name>
    <name type="common">Commerson's wild potato</name>
    <name type="synonym">Commerson's nightshade</name>
    <dbReference type="NCBI Taxonomy" id="4109"/>
    <lineage>
        <taxon>Eukaryota</taxon>
        <taxon>Viridiplantae</taxon>
        <taxon>Streptophyta</taxon>
        <taxon>Embryophyta</taxon>
        <taxon>Tracheophyta</taxon>
        <taxon>Spermatophyta</taxon>
        <taxon>Magnoliopsida</taxon>
        <taxon>eudicotyledons</taxon>
        <taxon>Gunneridae</taxon>
        <taxon>Pentapetalae</taxon>
        <taxon>asterids</taxon>
        <taxon>lamiids</taxon>
        <taxon>Solanales</taxon>
        <taxon>Solanaceae</taxon>
        <taxon>Solanoideae</taxon>
        <taxon>Solaneae</taxon>
        <taxon>Solanum</taxon>
    </lineage>
</organism>
<evidence type="ECO:0000256" key="5">
    <source>
        <dbReference type="ARBA" id="ARBA00022692"/>
    </source>
</evidence>
<accession>A0A9J5XLR7</accession>